<sequence length="38" mass="3946">MITISSNALLGIEAMTVILGYSIPPPAERSPSTAVKCL</sequence>
<protein>
    <submittedName>
        <fullName evidence="1">Uncharacterized protein</fullName>
    </submittedName>
</protein>
<name>A0A382IFB4_9ZZZZ</name>
<dbReference type="EMBL" id="UINC01066526">
    <property type="protein sequence ID" value="SVB97331.1"/>
    <property type="molecule type" value="Genomic_DNA"/>
</dbReference>
<evidence type="ECO:0000313" key="1">
    <source>
        <dbReference type="EMBL" id="SVB97331.1"/>
    </source>
</evidence>
<proteinExistence type="predicted"/>
<accession>A0A382IFB4</accession>
<gene>
    <name evidence="1" type="ORF">METZ01_LOCUS250185</name>
</gene>
<dbReference type="AlphaFoldDB" id="A0A382IFB4"/>
<organism evidence="1">
    <name type="scientific">marine metagenome</name>
    <dbReference type="NCBI Taxonomy" id="408172"/>
    <lineage>
        <taxon>unclassified sequences</taxon>
        <taxon>metagenomes</taxon>
        <taxon>ecological metagenomes</taxon>
    </lineage>
</organism>
<reference evidence="1" key="1">
    <citation type="submission" date="2018-05" db="EMBL/GenBank/DDBJ databases">
        <authorList>
            <person name="Lanie J.A."/>
            <person name="Ng W.-L."/>
            <person name="Kazmierczak K.M."/>
            <person name="Andrzejewski T.M."/>
            <person name="Davidsen T.M."/>
            <person name="Wayne K.J."/>
            <person name="Tettelin H."/>
            <person name="Glass J.I."/>
            <person name="Rusch D."/>
            <person name="Podicherti R."/>
            <person name="Tsui H.-C.T."/>
            <person name="Winkler M.E."/>
        </authorList>
    </citation>
    <scope>NUCLEOTIDE SEQUENCE</scope>
</reference>